<reference evidence="4" key="1">
    <citation type="journal article" date="2023" name="Mol. Phylogenet. Evol.">
        <title>Genome-scale phylogeny and comparative genomics of the fungal order Sordariales.</title>
        <authorList>
            <person name="Hensen N."/>
            <person name="Bonometti L."/>
            <person name="Westerberg I."/>
            <person name="Brannstrom I.O."/>
            <person name="Guillou S."/>
            <person name="Cros-Aarteil S."/>
            <person name="Calhoun S."/>
            <person name="Haridas S."/>
            <person name="Kuo A."/>
            <person name="Mondo S."/>
            <person name="Pangilinan J."/>
            <person name="Riley R."/>
            <person name="LaButti K."/>
            <person name="Andreopoulos B."/>
            <person name="Lipzen A."/>
            <person name="Chen C."/>
            <person name="Yan M."/>
            <person name="Daum C."/>
            <person name="Ng V."/>
            <person name="Clum A."/>
            <person name="Steindorff A."/>
            <person name="Ohm R.A."/>
            <person name="Martin F."/>
            <person name="Silar P."/>
            <person name="Natvig D.O."/>
            <person name="Lalanne C."/>
            <person name="Gautier V."/>
            <person name="Ament-Velasquez S.L."/>
            <person name="Kruys A."/>
            <person name="Hutchinson M.I."/>
            <person name="Powell A.J."/>
            <person name="Barry K."/>
            <person name="Miller A.N."/>
            <person name="Grigoriev I.V."/>
            <person name="Debuchy R."/>
            <person name="Gladieux P."/>
            <person name="Hiltunen Thoren M."/>
            <person name="Johannesson H."/>
        </authorList>
    </citation>
    <scope>NUCLEOTIDE SEQUENCE [LARGE SCALE GENOMIC DNA]</scope>
    <source>
        <strain evidence="4">CBS 340.73</strain>
    </source>
</reference>
<sequence length="351" mass="36240">MATNGNGKQVAADFEKIINAGRDRKKHEALAAKIFNRSNGNNRRSSTPTQPASTSLASRAGVTKQRVSSTSAKVNGNGWTFDVNPSPDIPKGPRAANSLAARITNPNAGPAANQLSRQKRRAEQVAQALIRSEVPHAPVAPASTSPGLFGITAAPPNIPTGSSFNKGISIRGLAGPFVVMAQNFAPGTTAADIESAMTPVGGIVNSCRIVKEHPIVIAEIVFESKEGAENVIQIFNNQTADGRVLKVYPKVGGSAPTQPTPAATVRETSGNGSVNGNIVDGTMGFDDPMETDDIPMNGTGGNDGGGNGKQPPRGPAISNPSLRSSGVLYSDSMVRGGRGRGGRGGRGRYGR</sequence>
<feature type="compositionally biased region" description="Basic residues" evidence="1">
    <location>
        <begin position="337"/>
        <end position="351"/>
    </location>
</feature>
<proteinExistence type="predicted"/>
<dbReference type="InterPro" id="IPR035979">
    <property type="entry name" value="RBD_domain_sf"/>
</dbReference>
<feature type="region of interest" description="Disordered" evidence="1">
    <location>
        <begin position="252"/>
        <end position="351"/>
    </location>
</feature>
<dbReference type="Proteomes" id="UP001303473">
    <property type="component" value="Unassembled WGS sequence"/>
</dbReference>
<keyword evidence="4" id="KW-1185">Reference proteome</keyword>
<dbReference type="SUPFAM" id="SSF54928">
    <property type="entry name" value="RNA-binding domain, RBD"/>
    <property type="match status" value="1"/>
</dbReference>
<organism evidence="3 4">
    <name type="scientific">Diplogelasinospora grovesii</name>
    <dbReference type="NCBI Taxonomy" id="303347"/>
    <lineage>
        <taxon>Eukaryota</taxon>
        <taxon>Fungi</taxon>
        <taxon>Dikarya</taxon>
        <taxon>Ascomycota</taxon>
        <taxon>Pezizomycotina</taxon>
        <taxon>Sordariomycetes</taxon>
        <taxon>Sordariomycetidae</taxon>
        <taxon>Sordariales</taxon>
        <taxon>Diplogelasinosporaceae</taxon>
        <taxon>Diplogelasinospora</taxon>
    </lineage>
</organism>
<comment type="caution">
    <text evidence="3">The sequence shown here is derived from an EMBL/GenBank/DDBJ whole genome shotgun (WGS) entry which is preliminary data.</text>
</comment>
<dbReference type="InterPro" id="IPR000504">
    <property type="entry name" value="RRM_dom"/>
</dbReference>
<feature type="region of interest" description="Disordered" evidence="1">
    <location>
        <begin position="37"/>
        <end position="90"/>
    </location>
</feature>
<dbReference type="Gene3D" id="3.30.70.330">
    <property type="match status" value="1"/>
</dbReference>
<feature type="compositionally biased region" description="Polar residues" evidence="1">
    <location>
        <begin position="65"/>
        <end position="78"/>
    </location>
</feature>
<feature type="compositionally biased region" description="Polar residues" evidence="1">
    <location>
        <begin position="47"/>
        <end position="57"/>
    </location>
</feature>
<evidence type="ECO:0000256" key="1">
    <source>
        <dbReference type="SAM" id="MobiDB-lite"/>
    </source>
</evidence>
<dbReference type="AlphaFoldDB" id="A0AAN6NEC4"/>
<evidence type="ECO:0000313" key="4">
    <source>
        <dbReference type="Proteomes" id="UP001303473"/>
    </source>
</evidence>
<dbReference type="InterPro" id="IPR012677">
    <property type="entry name" value="Nucleotide-bd_a/b_plait_sf"/>
</dbReference>
<accession>A0AAN6NEC4</accession>
<evidence type="ECO:0000313" key="3">
    <source>
        <dbReference type="EMBL" id="KAK3944242.1"/>
    </source>
</evidence>
<name>A0AAN6NEC4_9PEZI</name>
<feature type="compositionally biased region" description="Polar residues" evidence="1">
    <location>
        <begin position="255"/>
        <end position="276"/>
    </location>
</feature>
<gene>
    <name evidence="3" type="ORF">QBC46DRAFT_350657</name>
</gene>
<dbReference type="GO" id="GO:0003723">
    <property type="term" value="F:RNA binding"/>
    <property type="evidence" value="ECO:0007669"/>
    <property type="project" value="InterPro"/>
</dbReference>
<feature type="compositionally biased region" description="Low complexity" evidence="1">
    <location>
        <begin position="37"/>
        <end position="46"/>
    </location>
</feature>
<dbReference type="EMBL" id="MU853760">
    <property type="protein sequence ID" value="KAK3944242.1"/>
    <property type="molecule type" value="Genomic_DNA"/>
</dbReference>
<feature type="domain" description="RRM" evidence="2">
    <location>
        <begin position="178"/>
        <end position="248"/>
    </location>
</feature>
<dbReference type="SMART" id="SM00360">
    <property type="entry name" value="RRM"/>
    <property type="match status" value="1"/>
</dbReference>
<feature type="compositionally biased region" description="Gly residues" evidence="1">
    <location>
        <begin position="298"/>
        <end position="308"/>
    </location>
</feature>
<evidence type="ECO:0000259" key="2">
    <source>
        <dbReference type="SMART" id="SM00360"/>
    </source>
</evidence>
<protein>
    <recommendedName>
        <fullName evidence="2">RRM domain-containing protein</fullName>
    </recommendedName>
</protein>
<dbReference type="CDD" id="cd00590">
    <property type="entry name" value="RRM_SF"/>
    <property type="match status" value="1"/>
</dbReference>
<dbReference type="Pfam" id="PF00076">
    <property type="entry name" value="RRM_1"/>
    <property type="match status" value="1"/>
</dbReference>